<protein>
    <recommendedName>
        <fullName evidence="6">ADP-ribosylation factor-like protein 2-binding protein</fullName>
    </recommendedName>
</protein>
<proteinExistence type="inferred from homology"/>
<evidence type="ECO:0000259" key="14">
    <source>
        <dbReference type="Pfam" id="PF11527"/>
    </source>
</evidence>
<dbReference type="GO" id="GO:0005813">
    <property type="term" value="C:centrosome"/>
    <property type="evidence" value="ECO:0007669"/>
    <property type="project" value="UniProtKB-SubCell"/>
</dbReference>
<comment type="similarity">
    <text evidence="5">Belongs to the ARL2BP family.</text>
</comment>
<evidence type="ECO:0000256" key="9">
    <source>
        <dbReference type="ARBA" id="ARBA00023128"/>
    </source>
</evidence>
<comment type="caution">
    <text evidence="15">The sequence shown here is derived from an EMBL/GenBank/DDBJ whole genome shotgun (WGS) entry which is preliminary data.</text>
</comment>
<dbReference type="Pfam" id="PF11527">
    <property type="entry name" value="ARL2_Bind_BART"/>
    <property type="match status" value="1"/>
</dbReference>
<feature type="region of interest" description="Disordered" evidence="13">
    <location>
        <begin position="120"/>
        <end position="154"/>
    </location>
</feature>
<dbReference type="InterPro" id="IPR023379">
    <property type="entry name" value="BART_dom"/>
</dbReference>
<evidence type="ECO:0000256" key="2">
    <source>
        <dbReference type="ARBA" id="ARBA00004123"/>
    </source>
</evidence>
<evidence type="ECO:0000256" key="3">
    <source>
        <dbReference type="ARBA" id="ARBA00004300"/>
    </source>
</evidence>
<accession>A0A9W7LEG9</accession>
<keyword evidence="10" id="KW-0206">Cytoskeleton</keyword>
<dbReference type="GO" id="GO:0005634">
    <property type="term" value="C:nucleus"/>
    <property type="evidence" value="ECO:0007669"/>
    <property type="project" value="UniProtKB-SubCell"/>
</dbReference>
<comment type="subcellular location">
    <subcellularLocation>
        <location evidence="1">Cytoplasm</location>
        <location evidence="1">Cytoskeleton</location>
        <location evidence="1">Cilium basal body</location>
    </subcellularLocation>
    <subcellularLocation>
        <location evidence="3">Cytoplasm</location>
        <location evidence="3">Cytoskeleton</location>
        <location evidence="3">Microtubule organizing center</location>
        <location evidence="3">Centrosome</location>
    </subcellularLocation>
    <subcellularLocation>
        <location evidence="4">Mitochondrion intermembrane space</location>
    </subcellularLocation>
    <subcellularLocation>
        <location evidence="2">Nucleus</location>
    </subcellularLocation>
</comment>
<reference evidence="16" key="1">
    <citation type="journal article" date="2023" name="Commun. Biol.">
        <title>Genome analysis of Parmales, the sister group of diatoms, reveals the evolutionary specialization of diatoms from phago-mixotrophs to photoautotrophs.</title>
        <authorList>
            <person name="Ban H."/>
            <person name="Sato S."/>
            <person name="Yoshikawa S."/>
            <person name="Yamada K."/>
            <person name="Nakamura Y."/>
            <person name="Ichinomiya M."/>
            <person name="Sato N."/>
            <person name="Blanc-Mathieu R."/>
            <person name="Endo H."/>
            <person name="Kuwata A."/>
            <person name="Ogata H."/>
        </authorList>
    </citation>
    <scope>NUCLEOTIDE SEQUENCE [LARGE SCALE GENOMIC DNA]</scope>
</reference>
<keyword evidence="12" id="KW-0966">Cell projection</keyword>
<sequence>MQSSFCSRHCSVFDDTEESKLIYTDIFSQYTELIEGYIISRLTSEVPGFTMDEFGAMLGNRQDEITGDVFDMLMSFTDFEEFKSLMLSYKPGAGGGEMLLPSSFGIGGSKENMGTLGMEGLEVKAEGKGKGRKERINDPLSPASREAKDAGISP</sequence>
<keyword evidence="11" id="KW-0539">Nucleus</keyword>
<dbReference type="EMBL" id="BRYA01000315">
    <property type="protein sequence ID" value="GMI46841.1"/>
    <property type="molecule type" value="Genomic_DNA"/>
</dbReference>
<dbReference type="PANTHER" id="PTHR15487">
    <property type="entry name" value="ADP-RIBOSYLATION FACTOR-LIKE PROTEIN 2-BINDING PROTEIN"/>
    <property type="match status" value="1"/>
</dbReference>
<dbReference type="InterPro" id="IPR038849">
    <property type="entry name" value="ARL2BP"/>
</dbReference>
<keyword evidence="8" id="KW-0969">Cilium</keyword>
<keyword evidence="9" id="KW-0496">Mitochondrion</keyword>
<evidence type="ECO:0000313" key="16">
    <source>
        <dbReference type="Proteomes" id="UP001165065"/>
    </source>
</evidence>
<feature type="compositionally biased region" description="Basic and acidic residues" evidence="13">
    <location>
        <begin position="145"/>
        <end position="154"/>
    </location>
</feature>
<evidence type="ECO:0000256" key="8">
    <source>
        <dbReference type="ARBA" id="ARBA00023069"/>
    </source>
</evidence>
<dbReference type="PANTHER" id="PTHR15487:SF4">
    <property type="entry name" value="ADP-RIBOSYLATION FACTOR-LIKE PROTEIN 2-BINDING PROTEIN"/>
    <property type="match status" value="1"/>
</dbReference>
<dbReference type="GO" id="GO:0051457">
    <property type="term" value="P:maintenance of protein location in nucleus"/>
    <property type="evidence" value="ECO:0007669"/>
    <property type="project" value="TreeGrafter"/>
</dbReference>
<evidence type="ECO:0000256" key="13">
    <source>
        <dbReference type="SAM" id="MobiDB-lite"/>
    </source>
</evidence>
<evidence type="ECO:0000256" key="11">
    <source>
        <dbReference type="ARBA" id="ARBA00023242"/>
    </source>
</evidence>
<gene>
    <name evidence="15" type="ORF">TrCOL_g11935</name>
</gene>
<evidence type="ECO:0000256" key="6">
    <source>
        <dbReference type="ARBA" id="ARBA00014849"/>
    </source>
</evidence>
<evidence type="ECO:0000256" key="5">
    <source>
        <dbReference type="ARBA" id="ARBA00009880"/>
    </source>
</evidence>
<name>A0A9W7LEG9_9STRA</name>
<keyword evidence="7" id="KW-0963">Cytoplasm</keyword>
<dbReference type="Gene3D" id="1.20.1520.10">
    <property type="entry name" value="ADP-ribosylation factor-like 2-binding protein, domain"/>
    <property type="match status" value="1"/>
</dbReference>
<dbReference type="InterPro" id="IPR042541">
    <property type="entry name" value="BART_sf"/>
</dbReference>
<organism evidence="15 16">
    <name type="scientific">Triparma columacea</name>
    <dbReference type="NCBI Taxonomy" id="722753"/>
    <lineage>
        <taxon>Eukaryota</taxon>
        <taxon>Sar</taxon>
        <taxon>Stramenopiles</taxon>
        <taxon>Ochrophyta</taxon>
        <taxon>Bolidophyceae</taxon>
        <taxon>Parmales</taxon>
        <taxon>Triparmaceae</taxon>
        <taxon>Triparma</taxon>
    </lineage>
</organism>
<feature type="domain" description="BART" evidence="14">
    <location>
        <begin position="2"/>
        <end position="90"/>
    </location>
</feature>
<evidence type="ECO:0000256" key="4">
    <source>
        <dbReference type="ARBA" id="ARBA00004569"/>
    </source>
</evidence>
<evidence type="ECO:0000256" key="12">
    <source>
        <dbReference type="ARBA" id="ARBA00023273"/>
    </source>
</evidence>
<evidence type="ECO:0000256" key="1">
    <source>
        <dbReference type="ARBA" id="ARBA00004120"/>
    </source>
</evidence>
<feature type="compositionally biased region" description="Basic and acidic residues" evidence="13">
    <location>
        <begin position="121"/>
        <end position="137"/>
    </location>
</feature>
<keyword evidence="16" id="KW-1185">Reference proteome</keyword>
<dbReference type="OrthoDB" id="302784at2759"/>
<evidence type="ECO:0000256" key="10">
    <source>
        <dbReference type="ARBA" id="ARBA00023212"/>
    </source>
</evidence>
<evidence type="ECO:0000313" key="15">
    <source>
        <dbReference type="EMBL" id="GMI46841.1"/>
    </source>
</evidence>
<dbReference type="Proteomes" id="UP001165065">
    <property type="component" value="Unassembled WGS sequence"/>
</dbReference>
<dbReference type="AlphaFoldDB" id="A0A9W7LEG9"/>
<dbReference type="GO" id="GO:0005758">
    <property type="term" value="C:mitochondrial intermembrane space"/>
    <property type="evidence" value="ECO:0007669"/>
    <property type="project" value="UniProtKB-SubCell"/>
</dbReference>
<evidence type="ECO:0000256" key="7">
    <source>
        <dbReference type="ARBA" id="ARBA00022490"/>
    </source>
</evidence>